<dbReference type="Proteomes" id="UP001501725">
    <property type="component" value="Unassembled WGS sequence"/>
</dbReference>
<comment type="subcellular location">
    <subcellularLocation>
        <location evidence="1">Cell membrane</location>
        <topology evidence="1">Multi-pass membrane protein</topology>
    </subcellularLocation>
</comment>
<dbReference type="InterPro" id="IPR006153">
    <property type="entry name" value="Cation/H_exchanger_TM"/>
</dbReference>
<evidence type="ECO:0000256" key="1">
    <source>
        <dbReference type="ARBA" id="ARBA00004651"/>
    </source>
</evidence>
<evidence type="ECO:0000313" key="10">
    <source>
        <dbReference type="EMBL" id="GAA4325733.1"/>
    </source>
</evidence>
<keyword evidence="11" id="KW-1185">Reference proteome</keyword>
<keyword evidence="5 8" id="KW-1133">Transmembrane helix</keyword>
<feature type="transmembrane region" description="Helical" evidence="8">
    <location>
        <begin position="348"/>
        <end position="371"/>
    </location>
</feature>
<feature type="transmembrane region" description="Helical" evidence="8">
    <location>
        <begin position="6"/>
        <end position="25"/>
    </location>
</feature>
<dbReference type="EMBL" id="BAABGY010000006">
    <property type="protein sequence ID" value="GAA4325733.1"/>
    <property type="molecule type" value="Genomic_DNA"/>
</dbReference>
<sequence length="422" mass="45528">MNPYILILIVVGLAALGMAWMPAFTKATKISYSILYVALGALIYSTLSGFLPLPDPIAYNKATLRLTEIVVIISLMGSGLKIDRPFSFRNWKVPLRLVSITMLLSIAAVAAVGYYWLGFSPAAALLLGAVLAPTDPVLAADVQVGAPGEGDHTHSKVALTAEAGMNDGTAFPFTWLAVLMATGGLEEKGWTGWLQYELLYKLAAGVLLGWLLGRILGWLFFRLPEMVDGAKVRDGFVALCCTLLVYGITEAAHGYGFIAVFVTAVTLRGVERHHKMHKTLHAFTDQIERLLVCIVLLLFGGSLVAGLLEDLTWPLAGAAISFVLVLRPVIGALSLWGTGMHWKEKLTIGFFGIKGIGSFYYLAFAVMEATFAERGQLWAVTGFTVLLSIIVHGLTATSVMSRMVIKFHDAQLESPPEPAAKA</sequence>
<evidence type="ECO:0000256" key="7">
    <source>
        <dbReference type="ARBA" id="ARBA00023136"/>
    </source>
</evidence>
<dbReference type="Pfam" id="PF00999">
    <property type="entry name" value="Na_H_Exchanger"/>
    <property type="match status" value="1"/>
</dbReference>
<dbReference type="PANTHER" id="PTHR32507">
    <property type="entry name" value="NA(+)/H(+) ANTIPORTER 1"/>
    <property type="match status" value="1"/>
</dbReference>
<proteinExistence type="predicted"/>
<feature type="transmembrane region" description="Helical" evidence="8">
    <location>
        <begin position="377"/>
        <end position="396"/>
    </location>
</feature>
<feature type="transmembrane region" description="Helical" evidence="8">
    <location>
        <begin position="314"/>
        <end position="336"/>
    </location>
</feature>
<organism evidence="10 11">
    <name type="scientific">Flaviaesturariibacter amylovorans</name>
    <dbReference type="NCBI Taxonomy" id="1084520"/>
    <lineage>
        <taxon>Bacteria</taxon>
        <taxon>Pseudomonadati</taxon>
        <taxon>Bacteroidota</taxon>
        <taxon>Chitinophagia</taxon>
        <taxon>Chitinophagales</taxon>
        <taxon>Chitinophagaceae</taxon>
        <taxon>Flaviaestuariibacter</taxon>
    </lineage>
</organism>
<feature type="transmembrane region" description="Helical" evidence="8">
    <location>
        <begin position="290"/>
        <end position="308"/>
    </location>
</feature>
<feature type="domain" description="Cation/H+ exchanger transmembrane" evidence="9">
    <location>
        <begin position="20"/>
        <end position="400"/>
    </location>
</feature>
<evidence type="ECO:0000256" key="5">
    <source>
        <dbReference type="ARBA" id="ARBA00022989"/>
    </source>
</evidence>
<keyword evidence="2" id="KW-0813">Transport</keyword>
<comment type="caution">
    <text evidence="10">The sequence shown here is derived from an EMBL/GenBank/DDBJ whole genome shotgun (WGS) entry which is preliminary data.</text>
</comment>
<dbReference type="RefSeq" id="WP_345254572.1">
    <property type="nucleotide sequence ID" value="NZ_BAABGY010000006.1"/>
</dbReference>
<keyword evidence="3" id="KW-0050">Antiport</keyword>
<evidence type="ECO:0000313" key="11">
    <source>
        <dbReference type="Proteomes" id="UP001501725"/>
    </source>
</evidence>
<gene>
    <name evidence="10" type="ORF">GCM10023184_13900</name>
</gene>
<evidence type="ECO:0000256" key="8">
    <source>
        <dbReference type="SAM" id="Phobius"/>
    </source>
</evidence>
<feature type="transmembrane region" description="Helical" evidence="8">
    <location>
        <begin position="94"/>
        <end position="117"/>
    </location>
</feature>
<evidence type="ECO:0000256" key="6">
    <source>
        <dbReference type="ARBA" id="ARBA00023065"/>
    </source>
</evidence>
<protein>
    <submittedName>
        <fullName evidence="10">Cation:proton antiporter</fullName>
    </submittedName>
</protein>
<accession>A0ABP8GK89</accession>
<name>A0ABP8GK89_9BACT</name>
<reference evidence="11" key="1">
    <citation type="journal article" date="2019" name="Int. J. Syst. Evol. Microbiol.">
        <title>The Global Catalogue of Microorganisms (GCM) 10K type strain sequencing project: providing services to taxonomists for standard genome sequencing and annotation.</title>
        <authorList>
            <consortium name="The Broad Institute Genomics Platform"/>
            <consortium name="The Broad Institute Genome Sequencing Center for Infectious Disease"/>
            <person name="Wu L."/>
            <person name="Ma J."/>
        </authorList>
    </citation>
    <scope>NUCLEOTIDE SEQUENCE [LARGE SCALE GENOMIC DNA]</scope>
    <source>
        <strain evidence="11">JCM 17919</strain>
    </source>
</reference>
<feature type="transmembrane region" description="Helical" evidence="8">
    <location>
        <begin position="198"/>
        <end position="220"/>
    </location>
</feature>
<evidence type="ECO:0000256" key="4">
    <source>
        <dbReference type="ARBA" id="ARBA00022692"/>
    </source>
</evidence>
<feature type="transmembrane region" description="Helical" evidence="8">
    <location>
        <begin position="63"/>
        <end position="82"/>
    </location>
</feature>
<evidence type="ECO:0000256" key="3">
    <source>
        <dbReference type="ARBA" id="ARBA00022449"/>
    </source>
</evidence>
<keyword evidence="6" id="KW-0406">Ion transport</keyword>
<feature type="transmembrane region" description="Helical" evidence="8">
    <location>
        <begin position="254"/>
        <end position="270"/>
    </location>
</feature>
<evidence type="ECO:0000256" key="2">
    <source>
        <dbReference type="ARBA" id="ARBA00022448"/>
    </source>
</evidence>
<keyword evidence="7 8" id="KW-0472">Membrane</keyword>
<evidence type="ECO:0000259" key="9">
    <source>
        <dbReference type="Pfam" id="PF00999"/>
    </source>
</evidence>
<keyword evidence="4 8" id="KW-0812">Transmembrane</keyword>
<dbReference type="PANTHER" id="PTHR32507:SF8">
    <property type="entry name" value="CNH1P"/>
    <property type="match status" value="1"/>
</dbReference>
<feature type="transmembrane region" description="Helical" evidence="8">
    <location>
        <begin position="32"/>
        <end position="51"/>
    </location>
</feature>